<evidence type="ECO:0000313" key="2">
    <source>
        <dbReference type="EMBL" id="SHJ94811.1"/>
    </source>
</evidence>
<feature type="domain" description="AAA+ ATPase" evidence="1">
    <location>
        <begin position="185"/>
        <end position="321"/>
    </location>
</feature>
<proteinExistence type="predicted"/>
<reference evidence="2 3" key="1">
    <citation type="submission" date="2016-11" db="EMBL/GenBank/DDBJ databases">
        <authorList>
            <person name="Jaros S."/>
            <person name="Januszkiewicz K."/>
            <person name="Wedrychowicz H."/>
        </authorList>
    </citation>
    <scope>NUCLEOTIDE SEQUENCE [LARGE SCALE GENOMIC DNA]</scope>
    <source>
        <strain evidence="2 3">DSM 14501</strain>
    </source>
</reference>
<dbReference type="NCBIfam" id="NF005304">
    <property type="entry name" value="PRK06835.1"/>
    <property type="match status" value="1"/>
</dbReference>
<name>A0A1M6NGC2_9FIRM</name>
<protein>
    <submittedName>
        <fullName evidence="2">DNA replication protein DnaC</fullName>
    </submittedName>
</protein>
<dbReference type="EMBL" id="FRAJ01000006">
    <property type="protein sequence ID" value="SHJ94811.1"/>
    <property type="molecule type" value="Genomic_DNA"/>
</dbReference>
<gene>
    <name evidence="2" type="ORF">SAMN02745883_00876</name>
</gene>
<evidence type="ECO:0000259" key="1">
    <source>
        <dbReference type="SMART" id="SM00382"/>
    </source>
</evidence>
<dbReference type="AlphaFoldDB" id="A0A1M6NGC2"/>
<dbReference type="PANTHER" id="PTHR30050:SF4">
    <property type="entry name" value="ATP-BINDING PROTEIN RV3427C IN INSERTION SEQUENCE-RELATED"/>
    <property type="match status" value="1"/>
</dbReference>
<dbReference type="CDD" id="cd00009">
    <property type="entry name" value="AAA"/>
    <property type="match status" value="1"/>
</dbReference>
<dbReference type="SMART" id="SM00382">
    <property type="entry name" value="AAA"/>
    <property type="match status" value="1"/>
</dbReference>
<dbReference type="InterPro" id="IPR027417">
    <property type="entry name" value="P-loop_NTPase"/>
</dbReference>
<dbReference type="Pfam" id="PF01695">
    <property type="entry name" value="IstB_IS21"/>
    <property type="match status" value="1"/>
</dbReference>
<dbReference type="STRING" id="1121266.SAMN02745883_00876"/>
<dbReference type="Gene3D" id="3.40.50.300">
    <property type="entry name" value="P-loop containing nucleotide triphosphate hydrolases"/>
    <property type="match status" value="1"/>
</dbReference>
<organism evidence="2 3">
    <name type="scientific">Caminicella sporogenes DSM 14501</name>
    <dbReference type="NCBI Taxonomy" id="1121266"/>
    <lineage>
        <taxon>Bacteria</taxon>
        <taxon>Bacillati</taxon>
        <taxon>Bacillota</taxon>
        <taxon>Clostridia</taxon>
        <taxon>Peptostreptococcales</taxon>
        <taxon>Caminicellaceae</taxon>
        <taxon>Caminicella</taxon>
    </lineage>
</organism>
<dbReference type="InterPro" id="IPR003593">
    <property type="entry name" value="AAA+_ATPase"/>
</dbReference>
<dbReference type="RefSeq" id="WP_072966155.1">
    <property type="nucleotide sequence ID" value="NZ_FRAJ01000006.1"/>
</dbReference>
<keyword evidence="3" id="KW-1185">Reference proteome</keyword>
<evidence type="ECO:0000313" key="3">
    <source>
        <dbReference type="Proteomes" id="UP000184082"/>
    </source>
</evidence>
<accession>A0A1M6NGC2</accession>
<sequence length="331" mass="38847">MKNDFFIKKILLEYEKKRDRAQRELEYRKSQVYEIIPRIKEIDEEISKTGIKISKAILQNTDNYLEKVNEIKEYTKKLKQEKAILLTENNIPLNFLEIQYECSKCKDSGFLDSGEKCNCFKQKLIDKAYEMSNISHLLKEENFKNFNIDLFSDEKFEDENLSPKQNMLKILNICEGFVFNFDKKNDENLLFYGSTGLGKTYLCNCIAKSLLDKGKIVIYQTAFKILEILEEYKFNSNQSPEIKLSYELLFDCDLLIIDDLGTELANKFTNIEIFNIINSRLIQNKKTIISTNLSPADIIKIYGERTASRIFGKFTILKFYGPDLRWEIKAK</sequence>
<dbReference type="InterPro" id="IPR002611">
    <property type="entry name" value="IstB_ATP-bd"/>
</dbReference>
<dbReference type="Proteomes" id="UP000184082">
    <property type="component" value="Unassembled WGS sequence"/>
</dbReference>
<dbReference type="GO" id="GO:0006260">
    <property type="term" value="P:DNA replication"/>
    <property type="evidence" value="ECO:0007669"/>
    <property type="project" value="TreeGrafter"/>
</dbReference>
<dbReference type="GO" id="GO:0005524">
    <property type="term" value="F:ATP binding"/>
    <property type="evidence" value="ECO:0007669"/>
    <property type="project" value="InterPro"/>
</dbReference>
<dbReference type="PANTHER" id="PTHR30050">
    <property type="entry name" value="CHROMOSOMAL REPLICATION INITIATOR PROTEIN DNAA"/>
    <property type="match status" value="1"/>
</dbReference>
<dbReference type="SUPFAM" id="SSF52540">
    <property type="entry name" value="P-loop containing nucleoside triphosphate hydrolases"/>
    <property type="match status" value="1"/>
</dbReference>